<dbReference type="PANTHER" id="PTHR37309">
    <property type="entry name" value="SLR0284 PROTEIN"/>
    <property type="match status" value="1"/>
</dbReference>
<dbReference type="EMBL" id="FZNX01000004">
    <property type="protein sequence ID" value="SNR70984.1"/>
    <property type="molecule type" value="Genomic_DNA"/>
</dbReference>
<dbReference type="OrthoDB" id="6402664at2"/>
<gene>
    <name evidence="2" type="ORF">SAMN04488111_2620</name>
</gene>
<dbReference type="Pfam" id="PF04020">
    <property type="entry name" value="Phage_holin_4_2"/>
    <property type="match status" value="1"/>
</dbReference>
<dbReference type="AlphaFoldDB" id="A0A238YK27"/>
<dbReference type="Proteomes" id="UP000198412">
    <property type="component" value="Unassembled WGS sequence"/>
</dbReference>
<feature type="transmembrane region" description="Helical" evidence="1">
    <location>
        <begin position="88"/>
        <end position="111"/>
    </location>
</feature>
<feature type="transmembrane region" description="Helical" evidence="1">
    <location>
        <begin position="63"/>
        <end position="82"/>
    </location>
</feature>
<keyword evidence="1" id="KW-0472">Membrane</keyword>
<evidence type="ECO:0000256" key="1">
    <source>
        <dbReference type="SAM" id="Phobius"/>
    </source>
</evidence>
<accession>A0A238YK27</accession>
<sequence>MKLILRILLTAIAVVVLAEFLPGITLTEGYKSAIIVAIVLGILRVTVKPLLIFFTLPATIVTLGLFLLVINAVIILLAGYFVDGFTVSGFWTALLFSLLLSIFQSILYSFLKESKEK</sequence>
<dbReference type="RefSeq" id="WP_089378884.1">
    <property type="nucleotide sequence ID" value="NZ_FZNX01000004.1"/>
</dbReference>
<keyword evidence="1" id="KW-0812">Transmembrane</keyword>
<evidence type="ECO:0000313" key="3">
    <source>
        <dbReference type="Proteomes" id="UP000198412"/>
    </source>
</evidence>
<protein>
    <submittedName>
        <fullName evidence="2">Putative membrane protein</fullName>
    </submittedName>
</protein>
<name>A0A238YK27_9FLAO</name>
<keyword evidence="1" id="KW-1133">Transmembrane helix</keyword>
<organism evidence="2 3">
    <name type="scientific">Lutibacter flavus</name>
    <dbReference type="NCBI Taxonomy" id="691689"/>
    <lineage>
        <taxon>Bacteria</taxon>
        <taxon>Pseudomonadati</taxon>
        <taxon>Bacteroidota</taxon>
        <taxon>Flavobacteriia</taxon>
        <taxon>Flavobacteriales</taxon>
        <taxon>Flavobacteriaceae</taxon>
        <taxon>Lutibacter</taxon>
    </lineage>
</organism>
<proteinExistence type="predicted"/>
<reference evidence="3" key="1">
    <citation type="submission" date="2017-06" db="EMBL/GenBank/DDBJ databases">
        <authorList>
            <person name="Varghese N."/>
            <person name="Submissions S."/>
        </authorList>
    </citation>
    <scope>NUCLEOTIDE SEQUENCE [LARGE SCALE GENOMIC DNA]</scope>
    <source>
        <strain evidence="3">DSM 27993</strain>
    </source>
</reference>
<feature type="transmembrane region" description="Helical" evidence="1">
    <location>
        <begin position="34"/>
        <end position="56"/>
    </location>
</feature>
<dbReference type="PANTHER" id="PTHR37309:SF1">
    <property type="entry name" value="SLR0284 PROTEIN"/>
    <property type="match status" value="1"/>
</dbReference>
<evidence type="ECO:0000313" key="2">
    <source>
        <dbReference type="EMBL" id="SNR70984.1"/>
    </source>
</evidence>
<dbReference type="InterPro" id="IPR007165">
    <property type="entry name" value="Phage_holin_4_2"/>
</dbReference>
<keyword evidence="3" id="KW-1185">Reference proteome</keyword>